<evidence type="ECO:0000313" key="3">
    <source>
        <dbReference type="EMBL" id="USQ84989.1"/>
    </source>
</evidence>
<dbReference type="OrthoDB" id="4323466at2"/>
<evidence type="ECO:0000313" key="5">
    <source>
        <dbReference type="Proteomes" id="UP001056374"/>
    </source>
</evidence>
<dbReference type="EMBL" id="MPOH02000011">
    <property type="protein sequence ID" value="OQD56035.1"/>
    <property type="molecule type" value="Genomic_DNA"/>
</dbReference>
<evidence type="ECO:0000313" key="4">
    <source>
        <dbReference type="Proteomes" id="UP000184286"/>
    </source>
</evidence>
<sequence length="105" mass="11164">MTTYVISVPGTFTTDVDADTRSRISRSLSPADPHRTQMGNSEDLDTLSLNDDDTFTIRLTVEADTAPHAEESARLLAQSALRESGLDESDAPLGPAAVTGIDSDV</sequence>
<dbReference type="AlphaFoldDB" id="A0A1V6MUJ9"/>
<protein>
    <submittedName>
        <fullName evidence="2">Uncharacterized protein</fullName>
    </submittedName>
</protein>
<accession>A0A1V6MUJ9</accession>
<dbReference type="EMBL" id="CP099468">
    <property type="protein sequence ID" value="USQ84989.1"/>
    <property type="molecule type" value="Genomic_DNA"/>
</dbReference>
<proteinExistence type="predicted"/>
<evidence type="ECO:0000256" key="1">
    <source>
        <dbReference type="SAM" id="MobiDB-lite"/>
    </source>
</evidence>
<gene>
    <name evidence="2" type="ORF">BM536_016850</name>
    <name evidence="3" type="ORF">NFX46_15050</name>
</gene>
<dbReference type="Proteomes" id="UP000184286">
    <property type="component" value="Unassembled WGS sequence"/>
</dbReference>
<dbReference type="Proteomes" id="UP001056374">
    <property type="component" value="Chromosome"/>
</dbReference>
<keyword evidence="5" id="KW-1185">Reference proteome</keyword>
<name>A0A1V6MUJ9_9ACTN</name>
<reference evidence="2" key="1">
    <citation type="submission" date="2016-11" db="EMBL/GenBank/DDBJ databases">
        <authorList>
            <person name="Jaros S."/>
            <person name="Januszkiewicz K."/>
            <person name="Wedrychowicz H."/>
        </authorList>
    </citation>
    <scope>NUCLEOTIDE SEQUENCE [LARGE SCALE GENOMIC DNA]</scope>
    <source>
        <strain evidence="2">DSM 41896</strain>
    </source>
</reference>
<dbReference type="STRING" id="114686.BM536_016850"/>
<feature type="region of interest" description="Disordered" evidence="1">
    <location>
        <begin position="23"/>
        <end position="48"/>
    </location>
</feature>
<reference evidence="3" key="4">
    <citation type="submission" date="2022-06" db="EMBL/GenBank/DDBJ databases">
        <title>Complete genome sequence of soil microorganisms Streptomyces sp. Qhu-M197 isolated from Alpine meadows habitats on the Tibetan Plateau.</title>
        <authorList>
            <person name="Zhang B."/>
            <person name="Xiang X."/>
            <person name="Fan J."/>
        </authorList>
    </citation>
    <scope>NUCLEOTIDE SEQUENCE</scope>
    <source>
        <strain evidence="3">Qhu-M197</strain>
    </source>
</reference>
<evidence type="ECO:0000313" key="2">
    <source>
        <dbReference type="EMBL" id="OQD56035.1"/>
    </source>
</evidence>
<dbReference type="RefSeq" id="WP_073494618.1">
    <property type="nucleotide sequence ID" value="NZ_CP099468.1"/>
</dbReference>
<organism evidence="2 4">
    <name type="scientific">Streptomyces phaeoluteigriseus</name>
    <dbReference type="NCBI Taxonomy" id="114686"/>
    <lineage>
        <taxon>Bacteria</taxon>
        <taxon>Bacillati</taxon>
        <taxon>Actinomycetota</taxon>
        <taxon>Actinomycetes</taxon>
        <taxon>Kitasatosporales</taxon>
        <taxon>Streptomycetaceae</taxon>
        <taxon>Streptomyces</taxon>
        <taxon>Streptomyces aurantiacus group</taxon>
    </lineage>
</organism>
<feature type="region of interest" description="Disordered" evidence="1">
    <location>
        <begin position="80"/>
        <end position="105"/>
    </location>
</feature>
<reference evidence="2 4" key="3">
    <citation type="submission" date="2017-02" db="EMBL/GenBank/DDBJ databases">
        <title>Draft genome sequence of Streptomyces phaeoluteigriseus type strain DSM41896.</title>
        <authorList>
            <person name="Salih T.S."/>
            <person name="Algora Gallardo L."/>
            <person name="Melo Santos T."/>
            <person name="Filgueira Martinez S."/>
            <person name="Herron P.R."/>
        </authorList>
    </citation>
    <scope>NUCLEOTIDE SEQUENCE [LARGE SCALE GENOMIC DNA]</scope>
    <source>
        <strain evidence="2 4">DSM 41896</strain>
    </source>
</reference>
<reference evidence="4" key="2">
    <citation type="submission" date="2016-11" db="EMBL/GenBank/DDBJ databases">
        <authorList>
            <person name="Schniete J.K."/>
            <person name="Salih T."/>
            <person name="Algora Gallardo L."/>
            <person name="Martinez Fernandez S."/>
            <person name="Herron P.R."/>
        </authorList>
    </citation>
    <scope>NUCLEOTIDE SEQUENCE [LARGE SCALE GENOMIC DNA]</scope>
    <source>
        <strain evidence="4">DSM 41896</strain>
    </source>
</reference>